<evidence type="ECO:0000259" key="1">
    <source>
        <dbReference type="Pfam" id="PF07872"/>
    </source>
</evidence>
<dbReference type="OrthoDB" id="48766at2"/>
<reference evidence="2 3" key="1">
    <citation type="journal article" date="2015" name="Int. J. Syst. Evol. Microbiol.">
        <title>Novibacillus thermophilus gen. nov., sp. nov., a Gram-staining-negative and moderately thermophilic member of the family Thermoactinomycetaceae.</title>
        <authorList>
            <person name="Yang G."/>
            <person name="Chen J."/>
            <person name="Zhou S."/>
        </authorList>
    </citation>
    <scope>NUCLEOTIDE SEQUENCE [LARGE SCALE GENOMIC DNA]</scope>
    <source>
        <strain evidence="2 3">SG-1</strain>
    </source>
</reference>
<dbReference type="RefSeq" id="WP_077720105.1">
    <property type="nucleotide sequence ID" value="NZ_CP019699.1"/>
</dbReference>
<protein>
    <recommendedName>
        <fullName evidence="1">DUF1659 domain-containing protein</fullName>
    </recommendedName>
</protein>
<evidence type="ECO:0000313" key="2">
    <source>
        <dbReference type="EMBL" id="AQS56247.1"/>
    </source>
</evidence>
<dbReference type="EMBL" id="CP019699">
    <property type="protein sequence ID" value="AQS56247.1"/>
    <property type="molecule type" value="Genomic_DNA"/>
</dbReference>
<dbReference type="InterPro" id="IPR012454">
    <property type="entry name" value="DUF1659"/>
</dbReference>
<evidence type="ECO:0000313" key="3">
    <source>
        <dbReference type="Proteomes" id="UP000188603"/>
    </source>
</evidence>
<dbReference type="Pfam" id="PF07872">
    <property type="entry name" value="DUF1659"/>
    <property type="match status" value="1"/>
</dbReference>
<dbReference type="Proteomes" id="UP000188603">
    <property type="component" value="Chromosome"/>
</dbReference>
<accession>A0A1U9K856</accession>
<dbReference type="STRING" id="1471761.B0W44_11205"/>
<organism evidence="2 3">
    <name type="scientific">Novibacillus thermophilus</name>
    <dbReference type="NCBI Taxonomy" id="1471761"/>
    <lineage>
        <taxon>Bacteria</taxon>
        <taxon>Bacillati</taxon>
        <taxon>Bacillota</taxon>
        <taxon>Bacilli</taxon>
        <taxon>Bacillales</taxon>
        <taxon>Thermoactinomycetaceae</taxon>
        <taxon>Novibacillus</taxon>
    </lineage>
</organism>
<proteinExistence type="predicted"/>
<dbReference type="AlphaFoldDB" id="A0A1U9K856"/>
<keyword evidence="3" id="KW-1185">Reference proteome</keyword>
<dbReference type="KEGG" id="ntr:B0W44_11205"/>
<name>A0A1U9K856_9BACL</name>
<gene>
    <name evidence="2" type="ORF">B0W44_11205</name>
</gene>
<feature type="domain" description="DUF1659" evidence="1">
    <location>
        <begin position="3"/>
        <end position="73"/>
    </location>
</feature>
<sequence length="76" mass="8323">MAIVQMPDASRLVLTLDDGVDNEGNPQTKTKSFNNVKPEASDEALYRVATSLAQLQTLPLVSVDRHDRAELVEDGQ</sequence>